<dbReference type="InterPro" id="IPR024344">
    <property type="entry name" value="MDMPI_metal-binding"/>
</dbReference>
<name>A0ABP6YW93_9ACTN</name>
<dbReference type="InterPro" id="IPR017517">
    <property type="entry name" value="Maleyloyr_isom"/>
</dbReference>
<gene>
    <name evidence="2" type="ORF">GCM10022223_04420</name>
</gene>
<dbReference type="SUPFAM" id="SSF109854">
    <property type="entry name" value="DinB/YfiT-like putative metalloenzymes"/>
    <property type="match status" value="1"/>
</dbReference>
<dbReference type="InterPro" id="IPR017520">
    <property type="entry name" value="CHP03086"/>
</dbReference>
<feature type="domain" description="Mycothiol-dependent maleylpyruvate isomerase metal-binding" evidence="1">
    <location>
        <begin position="12"/>
        <end position="133"/>
    </location>
</feature>
<organism evidence="2 3">
    <name type="scientific">Kineosporia mesophila</name>
    <dbReference type="NCBI Taxonomy" id="566012"/>
    <lineage>
        <taxon>Bacteria</taxon>
        <taxon>Bacillati</taxon>
        <taxon>Actinomycetota</taxon>
        <taxon>Actinomycetes</taxon>
        <taxon>Kineosporiales</taxon>
        <taxon>Kineosporiaceae</taxon>
        <taxon>Kineosporia</taxon>
    </lineage>
</organism>
<evidence type="ECO:0000313" key="2">
    <source>
        <dbReference type="EMBL" id="GAA3592790.1"/>
    </source>
</evidence>
<reference evidence="3" key="1">
    <citation type="journal article" date="2019" name="Int. J. Syst. Evol. Microbiol.">
        <title>The Global Catalogue of Microorganisms (GCM) 10K type strain sequencing project: providing services to taxonomists for standard genome sequencing and annotation.</title>
        <authorList>
            <consortium name="The Broad Institute Genomics Platform"/>
            <consortium name="The Broad Institute Genome Sequencing Center for Infectious Disease"/>
            <person name="Wu L."/>
            <person name="Ma J."/>
        </authorList>
    </citation>
    <scope>NUCLEOTIDE SEQUENCE [LARGE SCALE GENOMIC DNA]</scope>
    <source>
        <strain evidence="3">JCM 16902</strain>
    </source>
</reference>
<evidence type="ECO:0000259" key="1">
    <source>
        <dbReference type="Pfam" id="PF11716"/>
    </source>
</evidence>
<protein>
    <submittedName>
        <fullName evidence="2">TIGR03086 family metal-binding protein</fullName>
    </submittedName>
</protein>
<accession>A0ABP6YW93</accession>
<dbReference type="EMBL" id="BAAAZO010000001">
    <property type="protein sequence ID" value="GAA3592790.1"/>
    <property type="molecule type" value="Genomic_DNA"/>
</dbReference>
<dbReference type="Proteomes" id="UP001501074">
    <property type="component" value="Unassembled WGS sequence"/>
</dbReference>
<evidence type="ECO:0000313" key="3">
    <source>
        <dbReference type="Proteomes" id="UP001501074"/>
    </source>
</evidence>
<dbReference type="Gene3D" id="1.20.120.450">
    <property type="entry name" value="dinb family like domain"/>
    <property type="match status" value="1"/>
</dbReference>
<keyword evidence="3" id="KW-1185">Reference proteome</keyword>
<dbReference type="Pfam" id="PF11716">
    <property type="entry name" value="MDMPI_N"/>
    <property type="match status" value="1"/>
</dbReference>
<dbReference type="InterPro" id="IPR034660">
    <property type="entry name" value="DinB/YfiT-like"/>
</dbReference>
<proteinExistence type="predicted"/>
<sequence length="198" mass="20916">MTQNHGQYLTSVLDQLADLVAEVEPSRYGAPTPCPEFDVAVLRNHILAWAQFFAASFEHPDGSGERPDVDGYEAPASPAEAADVLRDASRRIAACVAAGVADQPVTMFGGAMPGSMSLGMCLGEYVVHGHDLALATGLAWDPPAEAVAAALDFLPSMLTDEYRGPDQSFGYAVEVPATAPALDRIVALSGRDPYWKAP</sequence>
<comment type="caution">
    <text evidence="2">The sequence shown here is derived from an EMBL/GenBank/DDBJ whole genome shotgun (WGS) entry which is preliminary data.</text>
</comment>
<dbReference type="NCBIfam" id="TIGR03083">
    <property type="entry name" value="maleylpyruvate isomerase family mycothiol-dependent enzyme"/>
    <property type="match status" value="1"/>
</dbReference>
<dbReference type="RefSeq" id="WP_231488474.1">
    <property type="nucleotide sequence ID" value="NZ_BAAAZO010000001.1"/>
</dbReference>
<dbReference type="NCBIfam" id="TIGR03086">
    <property type="entry name" value="TIGR03086 family metal-binding protein"/>
    <property type="match status" value="1"/>
</dbReference>